<dbReference type="GO" id="GO:0045547">
    <property type="term" value="F:ditrans,polycis-polyprenyl diphosphate synthase [(2E,6E)-farnesyl diphosphate specific] activity"/>
    <property type="evidence" value="ECO:0007669"/>
    <property type="project" value="TreeGrafter"/>
</dbReference>
<evidence type="ECO:0000256" key="1">
    <source>
        <dbReference type="ARBA" id="ARBA00002674"/>
    </source>
</evidence>
<keyword evidence="7" id="KW-1185">Reference proteome</keyword>
<proteinExistence type="inferred from homology"/>
<dbReference type="Pfam" id="PF01255">
    <property type="entry name" value="Prenyltransf"/>
    <property type="match status" value="1"/>
</dbReference>
<dbReference type="AlphaFoldDB" id="A0AAV5I5T6"/>
<protein>
    <recommendedName>
        <fullName evidence="5">Alkyl transferase</fullName>
        <ecNumber evidence="5">2.5.1.-</ecNumber>
    </recommendedName>
</protein>
<comment type="similarity">
    <text evidence="3 5">Belongs to the UPP synthase family.</text>
</comment>
<dbReference type="GO" id="GO:0016094">
    <property type="term" value="P:polyprenol biosynthetic process"/>
    <property type="evidence" value="ECO:0007669"/>
    <property type="project" value="TreeGrafter"/>
</dbReference>
<organism evidence="6 7">
    <name type="scientific">Rubroshorea leprosula</name>
    <dbReference type="NCBI Taxonomy" id="152421"/>
    <lineage>
        <taxon>Eukaryota</taxon>
        <taxon>Viridiplantae</taxon>
        <taxon>Streptophyta</taxon>
        <taxon>Embryophyta</taxon>
        <taxon>Tracheophyta</taxon>
        <taxon>Spermatophyta</taxon>
        <taxon>Magnoliopsida</taxon>
        <taxon>eudicotyledons</taxon>
        <taxon>Gunneridae</taxon>
        <taxon>Pentapetalae</taxon>
        <taxon>rosids</taxon>
        <taxon>malvids</taxon>
        <taxon>Malvales</taxon>
        <taxon>Dipterocarpaceae</taxon>
        <taxon>Rubroshorea</taxon>
    </lineage>
</organism>
<evidence type="ECO:0000256" key="3">
    <source>
        <dbReference type="ARBA" id="ARBA00005432"/>
    </source>
</evidence>
<dbReference type="InterPro" id="IPR018520">
    <property type="entry name" value="UPP_synth-like_CS"/>
</dbReference>
<dbReference type="PANTHER" id="PTHR10291">
    <property type="entry name" value="DEHYDRODOLICHYL DIPHOSPHATE SYNTHASE FAMILY MEMBER"/>
    <property type="match status" value="1"/>
</dbReference>
<name>A0AAV5I5T6_9ROSI</name>
<sequence length="283" mass="32682">MKQSYIDMKMDDQNLCSNLFTNLGAFLRKFLWKVLSVGPIPQHIAFILDGNRRYAQKHKLNNEDGYKAGYEALLYILNYCSELGVKYVTLYAFSLDNYKRNSCDVKCVMDLMLEKTLVLLKEKDLVDRYGVRLIFRGNLKLLSEPMRRAAENAMVATAANNRIVVLVSVAYTSTNEIARAVQKSCIEKFNTEFHALKVPNMRPDTNIADVEKHMFLAAAPDPDILIRTSGEKRLSNFLLWQTSNCLLYSPAALWPEIHIWHLVWAIINYQRLHPYLDKKKNQP</sequence>
<dbReference type="InterPro" id="IPR036424">
    <property type="entry name" value="UPP_synth-like_sf"/>
</dbReference>
<accession>A0AAV5I5T6</accession>
<evidence type="ECO:0000256" key="2">
    <source>
        <dbReference type="ARBA" id="ARBA00004922"/>
    </source>
</evidence>
<dbReference type="EC" id="2.5.1.-" evidence="5"/>
<dbReference type="PANTHER" id="PTHR10291:SF43">
    <property type="entry name" value="DEHYDRODOLICHYL DIPHOSPHATE SYNTHASE COMPLEX SUBUNIT DHDDS"/>
    <property type="match status" value="1"/>
</dbReference>
<evidence type="ECO:0000256" key="5">
    <source>
        <dbReference type="RuleBase" id="RU363018"/>
    </source>
</evidence>
<dbReference type="InterPro" id="IPR001441">
    <property type="entry name" value="UPP_synth-like"/>
</dbReference>
<dbReference type="Proteomes" id="UP001054252">
    <property type="component" value="Unassembled WGS sequence"/>
</dbReference>
<dbReference type="PROSITE" id="PS01066">
    <property type="entry name" value="UPP_SYNTHASE"/>
    <property type="match status" value="1"/>
</dbReference>
<dbReference type="Gene3D" id="3.40.1180.10">
    <property type="entry name" value="Decaprenyl diphosphate synthase-like"/>
    <property type="match status" value="1"/>
</dbReference>
<dbReference type="CDD" id="cd00475">
    <property type="entry name" value="Cis_IPPS"/>
    <property type="match status" value="1"/>
</dbReference>
<evidence type="ECO:0000313" key="7">
    <source>
        <dbReference type="Proteomes" id="UP001054252"/>
    </source>
</evidence>
<dbReference type="EMBL" id="BPVZ01000007">
    <property type="protein sequence ID" value="GKU93586.1"/>
    <property type="molecule type" value="Genomic_DNA"/>
</dbReference>
<comment type="caution">
    <text evidence="6">The sequence shown here is derived from an EMBL/GenBank/DDBJ whole genome shotgun (WGS) entry which is preliminary data.</text>
</comment>
<comment type="pathway">
    <text evidence="2">Protein modification; protein glycosylation.</text>
</comment>
<dbReference type="NCBIfam" id="TIGR00055">
    <property type="entry name" value="uppS"/>
    <property type="match status" value="1"/>
</dbReference>
<evidence type="ECO:0000256" key="4">
    <source>
        <dbReference type="ARBA" id="ARBA00022679"/>
    </source>
</evidence>
<reference evidence="6 7" key="1">
    <citation type="journal article" date="2021" name="Commun. Biol.">
        <title>The genome of Shorea leprosula (Dipterocarpaceae) highlights the ecological relevance of drought in aseasonal tropical rainforests.</title>
        <authorList>
            <person name="Ng K.K.S."/>
            <person name="Kobayashi M.J."/>
            <person name="Fawcett J.A."/>
            <person name="Hatakeyama M."/>
            <person name="Paape T."/>
            <person name="Ng C.H."/>
            <person name="Ang C.C."/>
            <person name="Tnah L.H."/>
            <person name="Lee C.T."/>
            <person name="Nishiyama T."/>
            <person name="Sese J."/>
            <person name="O'Brien M.J."/>
            <person name="Copetti D."/>
            <person name="Mohd Noor M.I."/>
            <person name="Ong R.C."/>
            <person name="Putra M."/>
            <person name="Sireger I.Z."/>
            <person name="Indrioko S."/>
            <person name="Kosugi Y."/>
            <person name="Izuno A."/>
            <person name="Isagi Y."/>
            <person name="Lee S.L."/>
            <person name="Shimizu K.K."/>
        </authorList>
    </citation>
    <scope>NUCLEOTIDE SEQUENCE [LARGE SCALE GENOMIC DNA]</scope>
    <source>
        <strain evidence="6">214</strain>
    </source>
</reference>
<evidence type="ECO:0000313" key="6">
    <source>
        <dbReference type="EMBL" id="GKU93586.1"/>
    </source>
</evidence>
<comment type="function">
    <text evidence="1">Catalyzes cis-prenyl chain elongation to produce the polyprenyl backbone of dolichol, a glycosyl carrier-lipid required for the biosynthesis of several classes of glycoprotein.</text>
</comment>
<keyword evidence="4 5" id="KW-0808">Transferase</keyword>
<gene>
    <name evidence="6" type="ORF">SLEP1_g7168</name>
</gene>
<dbReference type="SUPFAM" id="SSF64005">
    <property type="entry name" value="Undecaprenyl diphosphate synthase"/>
    <property type="match status" value="1"/>
</dbReference>
<dbReference type="GO" id="GO:0005783">
    <property type="term" value="C:endoplasmic reticulum"/>
    <property type="evidence" value="ECO:0007669"/>
    <property type="project" value="TreeGrafter"/>
</dbReference>